<evidence type="ECO:0000256" key="1">
    <source>
        <dbReference type="SAM" id="Phobius"/>
    </source>
</evidence>
<proteinExistence type="predicted"/>
<keyword evidence="1" id="KW-1133">Transmembrane helix</keyword>
<reference evidence="2 3" key="1">
    <citation type="submission" date="2018-08" db="EMBL/GenBank/DDBJ databases">
        <title>A genome reference for cultivated species of the human gut microbiota.</title>
        <authorList>
            <person name="Zou Y."/>
            <person name="Xue W."/>
            <person name="Luo G."/>
        </authorList>
    </citation>
    <scope>NUCLEOTIDE SEQUENCE [LARGE SCALE GENOMIC DNA]</scope>
    <source>
        <strain evidence="2 3">AF22-12AC</strain>
    </source>
</reference>
<organism evidence="2 3">
    <name type="scientific">Roseburia hominis</name>
    <dbReference type="NCBI Taxonomy" id="301301"/>
    <lineage>
        <taxon>Bacteria</taxon>
        <taxon>Bacillati</taxon>
        <taxon>Bacillota</taxon>
        <taxon>Clostridia</taxon>
        <taxon>Lachnospirales</taxon>
        <taxon>Lachnospiraceae</taxon>
        <taxon>Roseburia</taxon>
    </lineage>
</organism>
<accession>A0A173WSL9</accession>
<keyword evidence="1" id="KW-0812">Transmembrane</keyword>
<keyword evidence="1" id="KW-0472">Membrane</keyword>
<protein>
    <submittedName>
        <fullName evidence="2">Vanadium nitrogenase</fullName>
    </submittedName>
</protein>
<feature type="transmembrane region" description="Helical" evidence="1">
    <location>
        <begin position="6"/>
        <end position="28"/>
    </location>
</feature>
<evidence type="ECO:0000313" key="3">
    <source>
        <dbReference type="Proteomes" id="UP000266172"/>
    </source>
</evidence>
<dbReference type="GeneID" id="93723155"/>
<comment type="caution">
    <text evidence="2">The sequence shown here is derived from an EMBL/GenBank/DDBJ whole genome shotgun (WGS) entry which is preliminary data.</text>
</comment>
<sequence length="50" mass="5439">MAFLGWFVHYVLIFVVLVVVAGLGIFAGKKLSDRKDAKNAGETGNVEETK</sequence>
<dbReference type="EMBL" id="QRVL01000001">
    <property type="protein sequence ID" value="RGS42298.1"/>
    <property type="molecule type" value="Genomic_DNA"/>
</dbReference>
<evidence type="ECO:0000313" key="2">
    <source>
        <dbReference type="EMBL" id="RGS42298.1"/>
    </source>
</evidence>
<dbReference type="Proteomes" id="UP000266172">
    <property type="component" value="Unassembled WGS sequence"/>
</dbReference>
<gene>
    <name evidence="2" type="ORF">DWX93_02925</name>
</gene>
<dbReference type="RefSeq" id="WP_014079494.1">
    <property type="nucleotide sequence ID" value="NZ_CAKMUY010000017.1"/>
</dbReference>
<name>A0A173WSL9_9FIRM</name>
<dbReference type="AlphaFoldDB" id="A0A173WSL9"/>